<evidence type="ECO:0000256" key="5">
    <source>
        <dbReference type="ARBA" id="ARBA00022729"/>
    </source>
</evidence>
<evidence type="ECO:0000256" key="7">
    <source>
        <dbReference type="ARBA" id="ARBA00022801"/>
    </source>
</evidence>
<sequence length="649" mass="68296">MMMKTMGLGLLTASVMALSSGVAFADYELNILHINDFHSRIESVNKFDSTCSAEEEGKGECFGGAARLLTAINQTRDALKADNKNVLLLNAGDNFQGSLFYTTYKGAVEAEVLNAMKFDAMTVGNHEFDDSDDVLATFLDKIQFPVVTANVVASAASKVGDRIKPHIVLEVGGQKIGIVGAVTNDTPEIANPGPNITIADDIAKITEAVQAVKAEGVTKIIALTHVGYPRDLAYIAKIPDVDVVVGGHTHTLLSNTVKGAAGPYPTWVDNPGGYKVPVVQAFQYSRYLGDLKIVFDDNGVVKSAEGEPIPVDVKFQPNADMVKRVDELKAPIDELKKKVVGSTETAIEGDRKICRAAECSMGNLLADAQLDRVKDQGITISIQNGGGLRASIDSGEVTMGEVLTVLPFQNTIATFQIKGSDLVAALENGVSQIDDGAGRFPQVAGMKFSFDKSKPVGSRISDVQVKEGEAFVAIDPNKVYGVVTNNYVRGGGDGFKIFATAAQNAYDFGPNLEQAVADYLTAHNPYKPYTDGRITDLTPAGYTPPPPPAPAAAPAAAAPAATPAPAAPAPATTAQAPAATAPAAVEAQGQTTPPAAGPSKYTVVKGDSLWKIAESTYGDGERWTEIAKANSLRHPNLIQVGAELELPAK</sequence>
<dbReference type="CDD" id="cd07409">
    <property type="entry name" value="MPP_CD73_N"/>
    <property type="match status" value="1"/>
</dbReference>
<gene>
    <name evidence="11" type="ORF">GGE33_000466</name>
    <name evidence="12" type="ORF">GGE35_001318</name>
</gene>
<evidence type="ECO:0000313" key="11">
    <source>
        <dbReference type="EMBL" id="MBB4346758.1"/>
    </source>
</evidence>
<dbReference type="EC" id="3.1.3.5" evidence="11"/>
<evidence type="ECO:0000313" key="14">
    <source>
        <dbReference type="Proteomes" id="UP000576087"/>
    </source>
</evidence>
<dbReference type="PROSITE" id="PS00786">
    <property type="entry name" value="5_NUCLEOTIDASE_2"/>
    <property type="match status" value="1"/>
</dbReference>
<dbReference type="InterPro" id="IPR036907">
    <property type="entry name" value="5'-Nucleotdase_C_sf"/>
</dbReference>
<dbReference type="InterPro" id="IPR018392">
    <property type="entry name" value="LysM"/>
</dbReference>
<dbReference type="PRINTS" id="PR01607">
    <property type="entry name" value="APYRASEFAMLY"/>
</dbReference>
<dbReference type="GO" id="GO:0005576">
    <property type="term" value="C:extracellular region"/>
    <property type="evidence" value="ECO:0007669"/>
    <property type="project" value="UniProtKB-SubCell"/>
</dbReference>
<dbReference type="EMBL" id="JACIGW010000001">
    <property type="protein sequence ID" value="MBB4346758.1"/>
    <property type="molecule type" value="Genomic_DNA"/>
</dbReference>
<keyword evidence="4" id="KW-0479">Metal-binding</keyword>
<dbReference type="Gene3D" id="3.60.21.10">
    <property type="match status" value="1"/>
</dbReference>
<dbReference type="PANTHER" id="PTHR11575">
    <property type="entry name" value="5'-NUCLEOTIDASE-RELATED"/>
    <property type="match status" value="1"/>
</dbReference>
<comment type="caution">
    <text evidence="11">The sequence shown here is derived from an EMBL/GenBank/DDBJ whole genome shotgun (WGS) entry which is preliminary data.</text>
</comment>
<dbReference type="FunFam" id="3.60.21.10:FF:000020">
    <property type="entry name" value="NT5E isoform 4"/>
    <property type="match status" value="1"/>
</dbReference>
<organism evidence="11 13">
    <name type="scientific">Aliirhizobium cellulosilyticum</name>
    <dbReference type="NCBI Taxonomy" id="393664"/>
    <lineage>
        <taxon>Bacteria</taxon>
        <taxon>Pseudomonadati</taxon>
        <taxon>Pseudomonadota</taxon>
        <taxon>Alphaproteobacteria</taxon>
        <taxon>Hyphomicrobiales</taxon>
        <taxon>Rhizobiaceae</taxon>
        <taxon>Aliirhizobium</taxon>
    </lineage>
</organism>
<evidence type="ECO:0000259" key="10">
    <source>
        <dbReference type="PROSITE" id="PS51782"/>
    </source>
</evidence>
<comment type="similarity">
    <text evidence="2 8">Belongs to the 5'-nucleotidase family.</text>
</comment>
<feature type="compositionally biased region" description="Pro residues" evidence="9">
    <location>
        <begin position="542"/>
        <end position="551"/>
    </location>
</feature>
<dbReference type="GO" id="GO:0046872">
    <property type="term" value="F:metal ion binding"/>
    <property type="evidence" value="ECO:0007669"/>
    <property type="project" value="UniProtKB-KW"/>
</dbReference>
<dbReference type="PROSITE" id="PS51782">
    <property type="entry name" value="LYSM"/>
    <property type="match status" value="1"/>
</dbReference>
<dbReference type="SUPFAM" id="SSF54106">
    <property type="entry name" value="LysM domain"/>
    <property type="match status" value="1"/>
</dbReference>
<evidence type="ECO:0000256" key="6">
    <source>
        <dbReference type="ARBA" id="ARBA00022741"/>
    </source>
</evidence>
<dbReference type="Gene3D" id="3.90.780.10">
    <property type="entry name" value="5'-Nucleotidase, C-terminal domain"/>
    <property type="match status" value="1"/>
</dbReference>
<dbReference type="Proteomes" id="UP000520770">
    <property type="component" value="Unassembled WGS sequence"/>
</dbReference>
<dbReference type="EMBL" id="JACIHM010000001">
    <property type="protein sequence ID" value="MBB4445536.1"/>
    <property type="molecule type" value="Genomic_DNA"/>
</dbReference>
<dbReference type="InterPro" id="IPR036779">
    <property type="entry name" value="LysM_dom_sf"/>
</dbReference>
<feature type="region of interest" description="Disordered" evidence="9">
    <location>
        <begin position="531"/>
        <end position="601"/>
    </location>
</feature>
<name>A0A7W6WMU4_9HYPH</name>
<evidence type="ECO:0000313" key="12">
    <source>
        <dbReference type="EMBL" id="MBB4445536.1"/>
    </source>
</evidence>
<feature type="signal peptide" evidence="8">
    <location>
        <begin position="1"/>
        <end position="25"/>
    </location>
</feature>
<dbReference type="FunFam" id="3.90.780.10:FF:000004">
    <property type="entry name" value="UDP-sugar hydrolase, putative"/>
    <property type="match status" value="1"/>
</dbReference>
<evidence type="ECO:0000256" key="9">
    <source>
        <dbReference type="SAM" id="MobiDB-lite"/>
    </source>
</evidence>
<dbReference type="PROSITE" id="PS00785">
    <property type="entry name" value="5_NUCLEOTIDASE_1"/>
    <property type="match status" value="1"/>
</dbReference>
<accession>A0A7W6WMU4</accession>
<dbReference type="SUPFAM" id="SSF55816">
    <property type="entry name" value="5'-nucleotidase (syn. UDP-sugar hydrolase), C-terminal domain"/>
    <property type="match status" value="1"/>
</dbReference>
<keyword evidence="6 8" id="KW-0547">Nucleotide-binding</keyword>
<feature type="domain" description="LysM" evidence="10">
    <location>
        <begin position="599"/>
        <end position="646"/>
    </location>
</feature>
<dbReference type="Gene3D" id="3.10.350.10">
    <property type="entry name" value="LysM domain"/>
    <property type="match status" value="1"/>
</dbReference>
<protein>
    <submittedName>
        <fullName evidence="11">5'-nucleotidase</fullName>
        <ecNumber evidence="11">3.1.3.5</ecNumber>
    </submittedName>
</protein>
<dbReference type="AlphaFoldDB" id="A0A7W6WMU4"/>
<dbReference type="InterPro" id="IPR004843">
    <property type="entry name" value="Calcineurin-like_PHP"/>
</dbReference>
<proteinExistence type="inferred from homology"/>
<feature type="chain" id="PRO_5034193113" evidence="8">
    <location>
        <begin position="26"/>
        <end position="649"/>
    </location>
</feature>
<dbReference type="GO" id="GO:0000166">
    <property type="term" value="F:nucleotide binding"/>
    <property type="evidence" value="ECO:0007669"/>
    <property type="project" value="UniProtKB-KW"/>
</dbReference>
<feature type="compositionally biased region" description="Low complexity" evidence="9">
    <location>
        <begin position="552"/>
        <end position="584"/>
    </location>
</feature>
<dbReference type="SUPFAM" id="SSF56300">
    <property type="entry name" value="Metallo-dependent phosphatases"/>
    <property type="match status" value="1"/>
</dbReference>
<dbReference type="SMART" id="SM00257">
    <property type="entry name" value="LysM"/>
    <property type="match status" value="1"/>
</dbReference>
<dbReference type="Pfam" id="PF02872">
    <property type="entry name" value="5_nucleotid_C"/>
    <property type="match status" value="1"/>
</dbReference>
<dbReference type="InterPro" id="IPR006146">
    <property type="entry name" value="5'-Nucleotdase_CS"/>
</dbReference>
<dbReference type="CDD" id="cd00118">
    <property type="entry name" value="LysM"/>
    <property type="match status" value="1"/>
</dbReference>
<dbReference type="GO" id="GO:0008253">
    <property type="term" value="F:5'-nucleotidase activity"/>
    <property type="evidence" value="ECO:0007669"/>
    <property type="project" value="UniProtKB-EC"/>
</dbReference>
<dbReference type="InterPro" id="IPR008334">
    <property type="entry name" value="5'-Nucleotdase_C"/>
</dbReference>
<keyword evidence="5 8" id="KW-0732">Signal</keyword>
<evidence type="ECO:0000256" key="1">
    <source>
        <dbReference type="ARBA" id="ARBA00004613"/>
    </source>
</evidence>
<evidence type="ECO:0000256" key="3">
    <source>
        <dbReference type="ARBA" id="ARBA00022525"/>
    </source>
</evidence>
<evidence type="ECO:0000256" key="4">
    <source>
        <dbReference type="ARBA" id="ARBA00022723"/>
    </source>
</evidence>
<dbReference type="Pfam" id="PF01476">
    <property type="entry name" value="LysM"/>
    <property type="match status" value="1"/>
</dbReference>
<reference evidence="13 14" key="1">
    <citation type="submission" date="2020-08" db="EMBL/GenBank/DDBJ databases">
        <title>Genomic Encyclopedia of Type Strains, Phase IV (KMG-V): Genome sequencing to study the core and pangenomes of soil and plant-associated prokaryotes.</title>
        <authorList>
            <person name="Whitman W."/>
        </authorList>
    </citation>
    <scope>NUCLEOTIDE SEQUENCE [LARGE SCALE GENOMIC DNA]</scope>
    <source>
        <strain evidence="11 13">SEMIA 448</strain>
        <strain evidence="12 14">SEMIA 452</strain>
    </source>
</reference>
<comment type="subcellular location">
    <subcellularLocation>
        <location evidence="1">Secreted</location>
    </subcellularLocation>
</comment>
<keyword evidence="7 8" id="KW-0378">Hydrolase</keyword>
<evidence type="ECO:0000256" key="8">
    <source>
        <dbReference type="RuleBase" id="RU362119"/>
    </source>
</evidence>
<evidence type="ECO:0000313" key="13">
    <source>
        <dbReference type="Proteomes" id="UP000520770"/>
    </source>
</evidence>
<dbReference type="GO" id="GO:0009166">
    <property type="term" value="P:nucleotide catabolic process"/>
    <property type="evidence" value="ECO:0007669"/>
    <property type="project" value="InterPro"/>
</dbReference>
<keyword evidence="3" id="KW-0964">Secreted</keyword>
<evidence type="ECO:0000256" key="2">
    <source>
        <dbReference type="ARBA" id="ARBA00006654"/>
    </source>
</evidence>
<dbReference type="PANTHER" id="PTHR11575:SF24">
    <property type="entry name" value="5'-NUCLEOTIDASE"/>
    <property type="match status" value="1"/>
</dbReference>
<dbReference type="InterPro" id="IPR006179">
    <property type="entry name" value="5_nucleotidase/apyrase"/>
</dbReference>
<dbReference type="Proteomes" id="UP000576087">
    <property type="component" value="Unassembled WGS sequence"/>
</dbReference>
<dbReference type="InterPro" id="IPR029052">
    <property type="entry name" value="Metallo-depent_PP-like"/>
</dbReference>
<dbReference type="Pfam" id="PF00149">
    <property type="entry name" value="Metallophos"/>
    <property type="match status" value="1"/>
</dbReference>